<evidence type="ECO:0000313" key="1">
    <source>
        <dbReference type="EMBL" id="MDL5160474.1"/>
    </source>
</evidence>
<dbReference type="RefSeq" id="WP_286057077.1">
    <property type="nucleotide sequence ID" value="NZ_JASVWF010000011.1"/>
</dbReference>
<dbReference type="EMBL" id="JASVWF010000011">
    <property type="protein sequence ID" value="MDL5160474.1"/>
    <property type="molecule type" value="Genomic_DNA"/>
</dbReference>
<dbReference type="Proteomes" id="UP001231924">
    <property type="component" value="Unassembled WGS sequence"/>
</dbReference>
<comment type="caution">
    <text evidence="1">The sequence shown here is derived from an EMBL/GenBank/DDBJ whole genome shotgun (WGS) entry which is preliminary data.</text>
</comment>
<gene>
    <name evidence="1" type="ORF">QRT03_31220</name>
</gene>
<evidence type="ECO:0008006" key="3">
    <source>
        <dbReference type="Google" id="ProtNLM"/>
    </source>
</evidence>
<protein>
    <recommendedName>
        <fullName evidence="3">Anti-sigma factor</fullName>
    </recommendedName>
</protein>
<sequence>MSSSDDERDAGVSLDELVAYEAGELTGAEEERLRMRIARDPAAQTRLARMRAVRRLLPSTPVDVPDDMPDDMASRVESHLRREVERFARGDADPEPPAV</sequence>
<evidence type="ECO:0000313" key="2">
    <source>
        <dbReference type="Proteomes" id="UP001231924"/>
    </source>
</evidence>
<reference evidence="1 2" key="1">
    <citation type="submission" date="2023-06" db="EMBL/GenBank/DDBJ databases">
        <title>Actinomycetospora Odt1-22.</title>
        <authorList>
            <person name="Supong K."/>
        </authorList>
    </citation>
    <scope>NUCLEOTIDE SEQUENCE [LARGE SCALE GENOMIC DNA]</scope>
    <source>
        <strain evidence="1 2">Odt1-22</strain>
    </source>
</reference>
<organism evidence="1 2">
    <name type="scientific">Actinomycetospora termitidis</name>
    <dbReference type="NCBI Taxonomy" id="3053470"/>
    <lineage>
        <taxon>Bacteria</taxon>
        <taxon>Bacillati</taxon>
        <taxon>Actinomycetota</taxon>
        <taxon>Actinomycetes</taxon>
        <taxon>Pseudonocardiales</taxon>
        <taxon>Pseudonocardiaceae</taxon>
        <taxon>Actinomycetospora</taxon>
    </lineage>
</organism>
<name>A0ABT7MIH2_9PSEU</name>
<keyword evidence="2" id="KW-1185">Reference proteome</keyword>
<proteinExistence type="predicted"/>
<accession>A0ABT7MIH2</accession>